<dbReference type="AlphaFoldDB" id="A0AAW1HF61"/>
<evidence type="ECO:0000256" key="1">
    <source>
        <dbReference type="SAM" id="MobiDB-lite"/>
    </source>
</evidence>
<reference evidence="2 3" key="1">
    <citation type="journal article" date="2024" name="BMC Genomics">
        <title>De novo assembly and annotation of Popillia japonica's genome with initial clues to its potential as an invasive pest.</title>
        <authorList>
            <person name="Cucini C."/>
            <person name="Boschi S."/>
            <person name="Funari R."/>
            <person name="Cardaioli E."/>
            <person name="Iannotti N."/>
            <person name="Marturano G."/>
            <person name="Paoli F."/>
            <person name="Bruttini M."/>
            <person name="Carapelli A."/>
            <person name="Frati F."/>
            <person name="Nardi F."/>
        </authorList>
    </citation>
    <scope>NUCLEOTIDE SEQUENCE [LARGE SCALE GENOMIC DNA]</scope>
    <source>
        <strain evidence="2">DMR45628</strain>
    </source>
</reference>
<evidence type="ECO:0000313" key="3">
    <source>
        <dbReference type="Proteomes" id="UP001458880"/>
    </source>
</evidence>
<keyword evidence="3" id="KW-1185">Reference proteome</keyword>
<comment type="caution">
    <text evidence="2">The sequence shown here is derived from an EMBL/GenBank/DDBJ whole genome shotgun (WGS) entry which is preliminary data.</text>
</comment>
<name>A0AAW1HF61_POPJA</name>
<organism evidence="2 3">
    <name type="scientific">Popillia japonica</name>
    <name type="common">Japanese beetle</name>
    <dbReference type="NCBI Taxonomy" id="7064"/>
    <lineage>
        <taxon>Eukaryota</taxon>
        <taxon>Metazoa</taxon>
        <taxon>Ecdysozoa</taxon>
        <taxon>Arthropoda</taxon>
        <taxon>Hexapoda</taxon>
        <taxon>Insecta</taxon>
        <taxon>Pterygota</taxon>
        <taxon>Neoptera</taxon>
        <taxon>Endopterygota</taxon>
        <taxon>Coleoptera</taxon>
        <taxon>Polyphaga</taxon>
        <taxon>Scarabaeiformia</taxon>
        <taxon>Scarabaeidae</taxon>
        <taxon>Rutelinae</taxon>
        <taxon>Popillia</taxon>
    </lineage>
</organism>
<proteinExistence type="predicted"/>
<feature type="compositionally biased region" description="Basic and acidic residues" evidence="1">
    <location>
        <begin position="62"/>
        <end position="71"/>
    </location>
</feature>
<feature type="compositionally biased region" description="Polar residues" evidence="1">
    <location>
        <begin position="72"/>
        <end position="81"/>
    </location>
</feature>
<dbReference type="EMBL" id="JASPKY010001542">
    <property type="protein sequence ID" value="KAK9674761.1"/>
    <property type="molecule type" value="Genomic_DNA"/>
</dbReference>
<feature type="region of interest" description="Disordered" evidence="1">
    <location>
        <begin position="62"/>
        <end position="81"/>
    </location>
</feature>
<accession>A0AAW1HF61</accession>
<protein>
    <submittedName>
        <fullName evidence="2">Uncharacterized protein</fullName>
    </submittedName>
</protein>
<sequence length="81" mass="9335">MMKKLMAKNLCLQFSLRGKLAKKAFDKTNLFQVIIDALRQRFESATEYEVNKIIGRWLATARDREGGRAERNSQTQQPTSS</sequence>
<dbReference type="Proteomes" id="UP001458880">
    <property type="component" value="Unassembled WGS sequence"/>
</dbReference>
<gene>
    <name evidence="2" type="ORF">QE152_g40878</name>
</gene>
<evidence type="ECO:0000313" key="2">
    <source>
        <dbReference type="EMBL" id="KAK9674761.1"/>
    </source>
</evidence>